<proteinExistence type="inferred from homology"/>
<dbReference type="Gene3D" id="3.40.1360.10">
    <property type="match status" value="1"/>
</dbReference>
<evidence type="ECO:0000313" key="10">
    <source>
        <dbReference type="Proteomes" id="UP000186400"/>
    </source>
</evidence>
<dbReference type="InterPro" id="IPR000093">
    <property type="entry name" value="DNA_Rcmb_RecR"/>
</dbReference>
<dbReference type="Pfam" id="PF13662">
    <property type="entry name" value="Toprim_4"/>
    <property type="match status" value="1"/>
</dbReference>
<feature type="zinc finger region" description="C4-type" evidence="7">
    <location>
        <begin position="54"/>
        <end position="69"/>
    </location>
</feature>
<dbReference type="AlphaFoldDB" id="A0A1N6QDI1"/>
<evidence type="ECO:0000256" key="1">
    <source>
        <dbReference type="ARBA" id="ARBA00022723"/>
    </source>
</evidence>
<dbReference type="HAMAP" id="MF_00017">
    <property type="entry name" value="RecR"/>
    <property type="match status" value="1"/>
</dbReference>
<keyword evidence="6 7" id="KW-0234">DNA repair</keyword>
<dbReference type="OrthoDB" id="9802672at2"/>
<protein>
    <recommendedName>
        <fullName evidence="7">Recombination protein RecR</fullName>
    </recommendedName>
</protein>
<dbReference type="PROSITE" id="PS50880">
    <property type="entry name" value="TOPRIM"/>
    <property type="match status" value="1"/>
</dbReference>
<feature type="domain" description="Toprim" evidence="8">
    <location>
        <begin position="77"/>
        <end position="173"/>
    </location>
</feature>
<keyword evidence="10" id="KW-1185">Reference proteome</keyword>
<evidence type="ECO:0000259" key="8">
    <source>
        <dbReference type="PROSITE" id="PS50880"/>
    </source>
</evidence>
<evidence type="ECO:0000256" key="2">
    <source>
        <dbReference type="ARBA" id="ARBA00022763"/>
    </source>
</evidence>
<dbReference type="InterPro" id="IPR006171">
    <property type="entry name" value="TOPRIM_dom"/>
</dbReference>
<dbReference type="GO" id="GO:0003677">
    <property type="term" value="F:DNA binding"/>
    <property type="evidence" value="ECO:0007669"/>
    <property type="project" value="UniProtKB-UniRule"/>
</dbReference>
<evidence type="ECO:0000256" key="7">
    <source>
        <dbReference type="HAMAP-Rule" id="MF_00017"/>
    </source>
</evidence>
<dbReference type="Gene3D" id="6.10.250.240">
    <property type="match status" value="1"/>
</dbReference>
<dbReference type="PANTHER" id="PTHR30446:SF0">
    <property type="entry name" value="RECOMBINATION PROTEIN RECR"/>
    <property type="match status" value="1"/>
</dbReference>
<gene>
    <name evidence="7" type="primary">recR</name>
    <name evidence="9" type="ORF">SAMN05920897_104125</name>
</gene>
<dbReference type="STRING" id="159291.SAMN05920897_104125"/>
<dbReference type="Pfam" id="PF21175">
    <property type="entry name" value="RecR_C"/>
    <property type="match status" value="1"/>
</dbReference>
<reference evidence="9 10" key="1">
    <citation type="submission" date="2017-01" db="EMBL/GenBank/DDBJ databases">
        <authorList>
            <person name="Mah S.A."/>
            <person name="Swanson W.J."/>
            <person name="Moy G.W."/>
            <person name="Vacquier V.D."/>
        </authorList>
    </citation>
    <scope>NUCLEOTIDE SEQUENCE [LARGE SCALE GENOMIC DNA]</scope>
    <source>
        <strain evidence="9 10">ASpG1</strain>
    </source>
</reference>
<evidence type="ECO:0000313" key="9">
    <source>
        <dbReference type="EMBL" id="SIQ14663.1"/>
    </source>
</evidence>
<dbReference type="Proteomes" id="UP000186400">
    <property type="component" value="Unassembled WGS sequence"/>
</dbReference>
<dbReference type="PANTHER" id="PTHR30446">
    <property type="entry name" value="RECOMBINATION PROTEIN RECR"/>
    <property type="match status" value="1"/>
</dbReference>
<dbReference type="GO" id="GO:0008270">
    <property type="term" value="F:zinc ion binding"/>
    <property type="evidence" value="ECO:0007669"/>
    <property type="project" value="UniProtKB-KW"/>
</dbReference>
<dbReference type="SUPFAM" id="SSF111304">
    <property type="entry name" value="Recombination protein RecR"/>
    <property type="match status" value="1"/>
</dbReference>
<dbReference type="GO" id="GO:0006310">
    <property type="term" value="P:DNA recombination"/>
    <property type="evidence" value="ECO:0007669"/>
    <property type="project" value="UniProtKB-UniRule"/>
</dbReference>
<dbReference type="InterPro" id="IPR034137">
    <property type="entry name" value="TOPRIM_RecR"/>
</dbReference>
<keyword evidence="2 7" id="KW-0227">DNA damage</keyword>
<dbReference type="Pfam" id="PF21176">
    <property type="entry name" value="RecR_HhH"/>
    <property type="match status" value="1"/>
</dbReference>
<dbReference type="SMART" id="SM00493">
    <property type="entry name" value="TOPRIM"/>
    <property type="match status" value="1"/>
</dbReference>
<keyword evidence="3 7" id="KW-0863">Zinc-finger</keyword>
<evidence type="ECO:0000256" key="3">
    <source>
        <dbReference type="ARBA" id="ARBA00022771"/>
    </source>
</evidence>
<dbReference type="RefSeq" id="WP_076488085.1">
    <property type="nucleotide sequence ID" value="NZ_FTMS01000004.1"/>
</dbReference>
<accession>A0A1N6QDI1</accession>
<sequence length="200" mass="21677">MNSLERLIQEISRLPGLGKKSATRLAYHLLSGDAVDAQRLGILLQGLHEAIRPCSRCGSFTEDDPCPLCSDRGRDHTTICVVEHPQDVAVMEASREFQGVYHVLGGVIAPIEGVGPGDLTIGALLRRARDEKVREVIIATNPTVEGDTTALYVAQQLRELTKVSVTRLALGLPVGADLEYADRLTLARSLRGRTLLGEDT</sequence>
<keyword evidence="4 7" id="KW-0862">Zinc</keyword>
<dbReference type="InterPro" id="IPR023627">
    <property type="entry name" value="Rcmb_RecR"/>
</dbReference>
<organism evidence="9 10">
    <name type="scientific">Alkalispirochaeta americana</name>
    <dbReference type="NCBI Taxonomy" id="159291"/>
    <lineage>
        <taxon>Bacteria</taxon>
        <taxon>Pseudomonadati</taxon>
        <taxon>Spirochaetota</taxon>
        <taxon>Spirochaetia</taxon>
        <taxon>Spirochaetales</taxon>
        <taxon>Spirochaetaceae</taxon>
        <taxon>Alkalispirochaeta</taxon>
    </lineage>
</organism>
<evidence type="ECO:0000256" key="4">
    <source>
        <dbReference type="ARBA" id="ARBA00022833"/>
    </source>
</evidence>
<keyword evidence="1 7" id="KW-0479">Metal-binding</keyword>
<keyword evidence="5 7" id="KW-0233">DNA recombination</keyword>
<comment type="similarity">
    <text evidence="7">Belongs to the RecR family.</text>
</comment>
<evidence type="ECO:0000256" key="5">
    <source>
        <dbReference type="ARBA" id="ARBA00023172"/>
    </source>
</evidence>
<comment type="function">
    <text evidence="7">May play a role in DNA repair. It seems to be involved in an RecBC-independent recombinational process of DNA repair. It may act with RecF and RecO.</text>
</comment>
<evidence type="ECO:0000256" key="6">
    <source>
        <dbReference type="ARBA" id="ARBA00023204"/>
    </source>
</evidence>
<dbReference type="CDD" id="cd01025">
    <property type="entry name" value="TOPRIM_recR"/>
    <property type="match status" value="1"/>
</dbReference>
<dbReference type="EMBL" id="FTMS01000004">
    <property type="protein sequence ID" value="SIQ14663.1"/>
    <property type="molecule type" value="Genomic_DNA"/>
</dbReference>
<dbReference type="NCBIfam" id="TIGR00615">
    <property type="entry name" value="recR"/>
    <property type="match status" value="1"/>
</dbReference>
<dbReference type="Pfam" id="PF02132">
    <property type="entry name" value="RecR_ZnF"/>
    <property type="match status" value="1"/>
</dbReference>
<dbReference type="Gene3D" id="1.10.8.420">
    <property type="entry name" value="RecR Domain 1"/>
    <property type="match status" value="1"/>
</dbReference>
<dbReference type="PROSITE" id="PS01300">
    <property type="entry name" value="RECR"/>
    <property type="match status" value="1"/>
</dbReference>
<name>A0A1N6QDI1_9SPIO</name>
<dbReference type="GO" id="GO:0006281">
    <property type="term" value="P:DNA repair"/>
    <property type="evidence" value="ECO:0007669"/>
    <property type="project" value="UniProtKB-UniRule"/>
</dbReference>
<dbReference type="InterPro" id="IPR015967">
    <property type="entry name" value="Rcmb_RecR_Znf"/>
</dbReference>